<sequence length="906" mass="100967">MSGVSWPKIGVIPAPLPEHATHLKHEASTLKEFANGKNDGKPKKTVQCSYIEPFIVSVMELTEQVLNQPGTAQIAADLGALVRRMDSVEQNTTITKNLLEAPVDRNLNLSATTGYRNTRLWAQVAAQAMPPPSAASFPSTFVAQSTQGTSVDLSMPDDRRVIVKLEPTLIDHFCTLTPRALRDRVTSYINASTDHISSTRVAAAKQLRSGYLAIYTRTVAEKEALQANPDWAKALGACKVVKTTNGVIVHGVPANSIQMDDQRQTIARIQAENHKIRADKDILISYVGWLCAPKRAAGSMVVEFADAEQANVALQTGQIWDSEYKKTELSEECPSKDLGKRKCASCGGPHRARDSKCPEYQKEAACVQMTRSTKQTRWRVLSADVQTPLSAPFNTPLAPTSTSILQSDAYTYTATPMNVNNPTTQSAPTLPTPTLRPTLNINGKRPASPTKTGSNRTPLGTINNNGRAKRTITKPLKQQSIDAEAERERSGRGEAINIGETPSLTKAASVSETNSEEVGNGTGERMEPENSAITDPIHNSMKSRNKVMASMLRDPQVTSTHHPCKDHFHLAYPTAVDPEFGPARICFFVNTRLKRAQWTFKEYLRDLATLDLQYMEQEQKKRLHIHNIYREAIRGDITETLDQLNSLFNEDPEGQHLVVGDFNLHHPTWGRVEIEGDREAEQLLTIIDERQLTLLLPQGSVTWRAHESQSTIDLALGTPSVTQRLVSCGVMKENHDSDHYLILTTLLLEAPEAMPITRRQWDKINMEDFKKVLDAQLPRPLTAQTEPGQMEQQIEEITKAIQHAIQETVPLARPSKWSKPGFGLEAKEIIQEVNRARRKWQRRQTIELWKEYSRLRNAKGKKLAKLMRRTHRERVEAAAADPKGLWKLAKWAKSRGVASQAFTPAL</sequence>
<feature type="compositionally biased region" description="Low complexity" evidence="1">
    <location>
        <begin position="428"/>
        <end position="439"/>
    </location>
</feature>
<evidence type="ECO:0000256" key="1">
    <source>
        <dbReference type="SAM" id="MobiDB-lite"/>
    </source>
</evidence>
<dbReference type="PANTHER" id="PTHR33395:SF22">
    <property type="entry name" value="REVERSE TRANSCRIPTASE DOMAIN-CONTAINING PROTEIN"/>
    <property type="match status" value="1"/>
</dbReference>
<dbReference type="PANTHER" id="PTHR33395">
    <property type="entry name" value="TRANSCRIPTASE, PUTATIVE-RELATED-RELATED"/>
    <property type="match status" value="1"/>
</dbReference>
<evidence type="ECO:0000313" key="4">
    <source>
        <dbReference type="Proteomes" id="UP000324767"/>
    </source>
</evidence>
<dbReference type="InterPro" id="IPR005135">
    <property type="entry name" value="Endo/exonuclease/phosphatase"/>
</dbReference>
<dbReference type="Pfam" id="PF14529">
    <property type="entry name" value="Exo_endo_phos_2"/>
    <property type="match status" value="1"/>
</dbReference>
<dbReference type="Proteomes" id="UP000324767">
    <property type="component" value="Unassembled WGS sequence"/>
</dbReference>
<dbReference type="EMBL" id="VXIT01000007">
    <property type="protein sequence ID" value="KAA6411453.1"/>
    <property type="molecule type" value="Genomic_DNA"/>
</dbReference>
<feature type="domain" description="Endonuclease/exonuclease/phosphatase" evidence="2">
    <location>
        <begin position="624"/>
        <end position="742"/>
    </location>
</feature>
<dbReference type="GO" id="GO:0003824">
    <property type="term" value="F:catalytic activity"/>
    <property type="evidence" value="ECO:0007669"/>
    <property type="project" value="InterPro"/>
</dbReference>
<dbReference type="GO" id="GO:0031012">
    <property type="term" value="C:extracellular matrix"/>
    <property type="evidence" value="ECO:0007669"/>
    <property type="project" value="TreeGrafter"/>
</dbReference>
<accession>A0A5M8PRY3</accession>
<dbReference type="InterPro" id="IPR036691">
    <property type="entry name" value="Endo/exonu/phosph_ase_sf"/>
</dbReference>
<protein>
    <recommendedName>
        <fullName evidence="2">Endonuclease/exonuclease/phosphatase domain-containing protein</fullName>
    </recommendedName>
</protein>
<gene>
    <name evidence="3" type="ORF">FRX48_04733</name>
</gene>
<proteinExistence type="predicted"/>
<dbReference type="SUPFAM" id="SSF56219">
    <property type="entry name" value="DNase I-like"/>
    <property type="match status" value="1"/>
</dbReference>
<evidence type="ECO:0000259" key="2">
    <source>
        <dbReference type="Pfam" id="PF14529"/>
    </source>
</evidence>
<name>A0A5M8PRY3_9LECA</name>
<organism evidence="3 4">
    <name type="scientific">Lasallia pustulata</name>
    <dbReference type="NCBI Taxonomy" id="136370"/>
    <lineage>
        <taxon>Eukaryota</taxon>
        <taxon>Fungi</taxon>
        <taxon>Dikarya</taxon>
        <taxon>Ascomycota</taxon>
        <taxon>Pezizomycotina</taxon>
        <taxon>Lecanoromycetes</taxon>
        <taxon>OSLEUM clade</taxon>
        <taxon>Umbilicariomycetidae</taxon>
        <taxon>Umbilicariales</taxon>
        <taxon>Umbilicariaceae</taxon>
        <taxon>Lasallia</taxon>
    </lineage>
</organism>
<reference evidence="3 4" key="1">
    <citation type="submission" date="2019-09" db="EMBL/GenBank/DDBJ databases">
        <title>The hologenome of the rock-dwelling lichen Lasallia pustulata.</title>
        <authorList>
            <person name="Greshake Tzovaras B."/>
            <person name="Segers F."/>
            <person name="Bicker A."/>
            <person name="Dal Grande F."/>
            <person name="Otte J."/>
            <person name="Hankeln T."/>
            <person name="Schmitt I."/>
            <person name="Ebersberger I."/>
        </authorList>
    </citation>
    <scope>NUCLEOTIDE SEQUENCE [LARGE SCALE GENOMIC DNA]</scope>
    <source>
        <strain evidence="3">A1-1</strain>
    </source>
</reference>
<evidence type="ECO:0000313" key="3">
    <source>
        <dbReference type="EMBL" id="KAA6411453.1"/>
    </source>
</evidence>
<dbReference type="Gene3D" id="3.60.10.10">
    <property type="entry name" value="Endonuclease/exonuclease/phosphatase"/>
    <property type="match status" value="1"/>
</dbReference>
<feature type="compositionally biased region" description="Polar residues" evidence="1">
    <location>
        <begin position="500"/>
        <end position="517"/>
    </location>
</feature>
<dbReference type="AlphaFoldDB" id="A0A5M8PRY3"/>
<feature type="compositionally biased region" description="Polar residues" evidence="1">
    <location>
        <begin position="449"/>
        <end position="466"/>
    </location>
</feature>
<feature type="region of interest" description="Disordered" evidence="1">
    <location>
        <begin position="421"/>
        <end position="537"/>
    </location>
</feature>
<comment type="caution">
    <text evidence="3">The sequence shown here is derived from an EMBL/GenBank/DDBJ whole genome shotgun (WGS) entry which is preliminary data.</text>
</comment>
<dbReference type="OrthoDB" id="3530768at2759"/>